<dbReference type="PANTHER" id="PTHR12862:SF0">
    <property type="entry name" value="N-ACETYL-D-GLUCOSAMINE KINASE"/>
    <property type="match status" value="1"/>
</dbReference>
<organism evidence="1 2">
    <name type="scientific">Pomacea canaliculata</name>
    <name type="common">Golden apple snail</name>
    <dbReference type="NCBI Taxonomy" id="400727"/>
    <lineage>
        <taxon>Eukaryota</taxon>
        <taxon>Metazoa</taxon>
        <taxon>Spiralia</taxon>
        <taxon>Lophotrochozoa</taxon>
        <taxon>Mollusca</taxon>
        <taxon>Gastropoda</taxon>
        <taxon>Caenogastropoda</taxon>
        <taxon>Architaenioglossa</taxon>
        <taxon>Ampullarioidea</taxon>
        <taxon>Ampullariidae</taxon>
        <taxon>Pomacea</taxon>
    </lineage>
</organism>
<dbReference type="EMBL" id="PZQS01000005">
    <property type="protein sequence ID" value="PVD29396.1"/>
    <property type="molecule type" value="Genomic_DNA"/>
</dbReference>
<dbReference type="InterPro" id="IPR043129">
    <property type="entry name" value="ATPase_NBD"/>
</dbReference>
<evidence type="ECO:0000313" key="2">
    <source>
        <dbReference type="Proteomes" id="UP000245119"/>
    </source>
</evidence>
<reference evidence="1 2" key="1">
    <citation type="submission" date="2018-04" db="EMBL/GenBank/DDBJ databases">
        <title>The genome of golden apple snail Pomacea canaliculata provides insight into stress tolerance and invasive adaptation.</title>
        <authorList>
            <person name="Liu C."/>
            <person name="Liu B."/>
            <person name="Ren Y."/>
            <person name="Zhang Y."/>
            <person name="Wang H."/>
            <person name="Li S."/>
            <person name="Jiang F."/>
            <person name="Yin L."/>
            <person name="Zhang G."/>
            <person name="Qian W."/>
            <person name="Fan W."/>
        </authorList>
    </citation>
    <scope>NUCLEOTIDE SEQUENCE [LARGE SCALE GENOMIC DNA]</scope>
    <source>
        <strain evidence="1">SZHN2017</strain>
        <tissue evidence="1">Muscle</tissue>
    </source>
</reference>
<keyword evidence="2" id="KW-1185">Reference proteome</keyword>
<dbReference type="SUPFAM" id="SSF53067">
    <property type="entry name" value="Actin-like ATPase domain"/>
    <property type="match status" value="1"/>
</dbReference>
<sequence length="254" mass="26814">MAGEAVSKAQLEAGTCLRALGMSLSGGDTPKSQEEIVAAIKTQYPGLAQTSFVCGDTRGSLATALPSGFWISQRALKVYFDHADNLVSSPHDVTFVEKAMFSHFGIDDRNGLLPFLYSGFDKSRIAGLCKELARGAIEKGDALCCSVFCEAGKLLAMHILAVANKIDKLLLSQTGGLHVVCVGSVFKSWQALQPGFEAVMKERGPGLGICEVSLLTLQTSAAVGAAALGAQAAECPLPMDYSTYAQTFYTAKFS</sequence>
<comment type="caution">
    <text evidence="1">The sequence shown here is derived from an EMBL/GenBank/DDBJ whole genome shotgun (WGS) entry which is preliminary data.</text>
</comment>
<dbReference type="GO" id="GO:0045127">
    <property type="term" value="F:N-acetylglucosamine kinase activity"/>
    <property type="evidence" value="ECO:0007669"/>
    <property type="project" value="InterPro"/>
</dbReference>
<gene>
    <name evidence="1" type="ORF">C0Q70_08647</name>
</gene>
<dbReference type="AlphaFoldDB" id="A0A2T7P7M8"/>
<evidence type="ECO:0008006" key="3">
    <source>
        <dbReference type="Google" id="ProtNLM"/>
    </source>
</evidence>
<dbReference type="Proteomes" id="UP000245119">
    <property type="component" value="Linkage Group LG5"/>
</dbReference>
<dbReference type="Gene3D" id="3.30.420.40">
    <property type="match status" value="1"/>
</dbReference>
<name>A0A2T7P7M8_POMCA</name>
<dbReference type="STRING" id="400727.A0A2T7P7M8"/>
<proteinExistence type="predicted"/>
<dbReference type="PANTHER" id="PTHR12862">
    <property type="entry name" value="BADF TYPE ATPASE DOMAIN-CONTAINING PROTEIN"/>
    <property type="match status" value="1"/>
</dbReference>
<protein>
    <recommendedName>
        <fullName evidence="3">Phosphotransferase</fullName>
    </recommendedName>
</protein>
<dbReference type="OrthoDB" id="311172at2759"/>
<accession>A0A2T7P7M8</accession>
<evidence type="ECO:0000313" key="1">
    <source>
        <dbReference type="EMBL" id="PVD29396.1"/>
    </source>
</evidence>
<dbReference type="InterPro" id="IPR039758">
    <property type="entry name" value="NAGK-like"/>
</dbReference>